<dbReference type="GO" id="GO:1900753">
    <property type="term" value="P:doxorubicin transport"/>
    <property type="evidence" value="ECO:0007669"/>
    <property type="project" value="InterPro"/>
</dbReference>
<keyword evidence="6" id="KW-1278">Translocase</keyword>
<dbReference type="PATRIC" id="fig|1434119.4.peg.1488"/>
<organism evidence="10 11">
    <name type="scientific">Methanosarcina siciliae HI350</name>
    <dbReference type="NCBI Taxonomy" id="1434119"/>
    <lineage>
        <taxon>Archaea</taxon>
        <taxon>Methanobacteriati</taxon>
        <taxon>Methanobacteriota</taxon>
        <taxon>Stenosarchaea group</taxon>
        <taxon>Methanomicrobia</taxon>
        <taxon>Methanosarcinales</taxon>
        <taxon>Methanosarcinaceae</taxon>
        <taxon>Methanosarcina</taxon>
    </lineage>
</organism>
<comment type="similarity">
    <text evidence="8">Belongs to the ABC transporter superfamily. Drug exporter-1 (DrugE1) (TC 3.A.1.105) family.</text>
</comment>
<evidence type="ECO:0000313" key="10">
    <source>
        <dbReference type="EMBL" id="AKB31860.1"/>
    </source>
</evidence>
<dbReference type="InterPro" id="IPR017871">
    <property type="entry name" value="ABC_transporter-like_CS"/>
</dbReference>
<dbReference type="GeneID" id="41605163"/>
<dbReference type="GO" id="GO:0016887">
    <property type="term" value="F:ATP hydrolysis activity"/>
    <property type="evidence" value="ECO:0007669"/>
    <property type="project" value="InterPro"/>
</dbReference>
<protein>
    <submittedName>
        <fullName evidence="10">ABC transporter, ATP-binding protein</fullName>
    </submittedName>
</protein>
<dbReference type="PROSITE" id="PS00211">
    <property type="entry name" value="ABC_TRANSPORTER_1"/>
    <property type="match status" value="1"/>
</dbReference>
<dbReference type="Pfam" id="PF00005">
    <property type="entry name" value="ABC_tran"/>
    <property type="match status" value="1"/>
</dbReference>
<dbReference type="FunFam" id="3.40.50.300:FF:000589">
    <property type="entry name" value="ABC transporter, ATP-binding subunit"/>
    <property type="match status" value="1"/>
</dbReference>
<dbReference type="InterPro" id="IPR005894">
    <property type="entry name" value="DrrA"/>
</dbReference>
<dbReference type="SMART" id="SM00382">
    <property type="entry name" value="AAA"/>
    <property type="match status" value="1"/>
</dbReference>
<keyword evidence="3" id="KW-1003">Cell membrane</keyword>
<dbReference type="HOGENOM" id="CLU_000604_1_2_2"/>
<keyword evidence="4" id="KW-0547">Nucleotide-binding</keyword>
<sequence length="318" mass="35068">MKAIEVSHLIKKFGSLTALNDVSFSVGEGETFGFLGPNGAGKTTTIRILTGVSRPTSGTATIFGHDVEHDTIAARQSVGIVSENSNVYDDLTAWQNLMFSAELYHVGRKEREKKANELLRKFELYERRNDKVQGFSKGMKRRLTLAMGMVNSPRLIFLDEPTSGLDVQSNLIIREVISSLVREGVTVFLTTHNIEEANVMCDRVAIINKGNIVAVDTPESLKRTVRSVQSIEVAFDNNSIDHLEELSHLPIVNEVHKAGDKFKIFTELPSEAIDALVAYAHFHDLKILSIATPGPSLEDVFVRLTGLQRAGDGIHAID</sequence>
<dbReference type="AlphaFoldDB" id="A0A0E3PCT0"/>
<dbReference type="GO" id="GO:0005524">
    <property type="term" value="F:ATP binding"/>
    <property type="evidence" value="ECO:0007669"/>
    <property type="project" value="UniProtKB-KW"/>
</dbReference>
<evidence type="ECO:0000256" key="4">
    <source>
        <dbReference type="ARBA" id="ARBA00022741"/>
    </source>
</evidence>
<evidence type="ECO:0000256" key="2">
    <source>
        <dbReference type="ARBA" id="ARBA00022448"/>
    </source>
</evidence>
<dbReference type="GO" id="GO:0005886">
    <property type="term" value="C:plasma membrane"/>
    <property type="evidence" value="ECO:0007669"/>
    <property type="project" value="UniProtKB-SubCell"/>
</dbReference>
<keyword evidence="7" id="KW-0472">Membrane</keyword>
<dbReference type="GO" id="GO:0043215">
    <property type="term" value="P:daunorubicin transport"/>
    <property type="evidence" value="ECO:0007669"/>
    <property type="project" value="InterPro"/>
</dbReference>
<dbReference type="PROSITE" id="PS50893">
    <property type="entry name" value="ABC_TRANSPORTER_2"/>
    <property type="match status" value="1"/>
</dbReference>
<keyword evidence="2" id="KW-0813">Transport</keyword>
<dbReference type="RefSeq" id="WP_148705052.1">
    <property type="nucleotide sequence ID" value="NZ_CP009507.1"/>
</dbReference>
<dbReference type="InterPro" id="IPR027417">
    <property type="entry name" value="P-loop_NTPase"/>
</dbReference>
<evidence type="ECO:0000256" key="6">
    <source>
        <dbReference type="ARBA" id="ARBA00022967"/>
    </source>
</evidence>
<dbReference type="PANTHER" id="PTHR43582">
    <property type="entry name" value="LINEARMYCIN RESISTANCE ATP-BINDING PROTEIN LNRL"/>
    <property type="match status" value="1"/>
</dbReference>
<name>A0A0E3PCT0_9EURY</name>
<keyword evidence="5 10" id="KW-0067">ATP-binding</keyword>
<evidence type="ECO:0000259" key="9">
    <source>
        <dbReference type="PROSITE" id="PS50893"/>
    </source>
</evidence>
<dbReference type="EMBL" id="CP009507">
    <property type="protein sequence ID" value="AKB31860.1"/>
    <property type="molecule type" value="Genomic_DNA"/>
</dbReference>
<evidence type="ECO:0000256" key="7">
    <source>
        <dbReference type="ARBA" id="ARBA00023136"/>
    </source>
</evidence>
<dbReference type="Gene3D" id="3.40.50.300">
    <property type="entry name" value="P-loop containing nucleotide triphosphate hydrolases"/>
    <property type="match status" value="1"/>
</dbReference>
<accession>A0A0E3PCT0</accession>
<proteinExistence type="inferred from homology"/>
<evidence type="ECO:0000313" key="11">
    <source>
        <dbReference type="Proteomes" id="UP000033092"/>
    </source>
</evidence>
<reference evidence="10 11" key="1">
    <citation type="submission" date="2014-07" db="EMBL/GenBank/DDBJ databases">
        <title>Methanogenic archaea and the global carbon cycle.</title>
        <authorList>
            <person name="Henriksen J.R."/>
            <person name="Luke J."/>
            <person name="Reinhart S."/>
            <person name="Benedict M.N."/>
            <person name="Youngblut N.D."/>
            <person name="Metcalf M.E."/>
            <person name="Whitaker R.J."/>
            <person name="Metcalf W.W."/>
        </authorList>
    </citation>
    <scope>NUCLEOTIDE SEQUENCE [LARGE SCALE GENOMIC DNA]</scope>
    <source>
        <strain evidence="10 11">HI350</strain>
    </source>
</reference>
<dbReference type="Proteomes" id="UP000033092">
    <property type="component" value="Chromosome"/>
</dbReference>
<evidence type="ECO:0000256" key="5">
    <source>
        <dbReference type="ARBA" id="ARBA00022840"/>
    </source>
</evidence>
<dbReference type="PANTHER" id="PTHR43582:SF4">
    <property type="entry name" value="ANTIBIOTIC RESISTANCE ABC TRANSPORTER ATP-BINDING PROTEIN"/>
    <property type="match status" value="1"/>
</dbReference>
<dbReference type="KEGG" id="msz:MSSIH_1170"/>
<comment type="subcellular location">
    <subcellularLocation>
        <location evidence="1">Cell membrane</location>
        <topology evidence="1">Peripheral membrane protein</topology>
        <orientation evidence="1">Cytoplasmic side</orientation>
    </subcellularLocation>
</comment>
<feature type="domain" description="ABC transporter" evidence="9">
    <location>
        <begin position="4"/>
        <end position="234"/>
    </location>
</feature>
<dbReference type="SUPFAM" id="SSF52540">
    <property type="entry name" value="P-loop containing nucleoside triphosphate hydrolases"/>
    <property type="match status" value="1"/>
</dbReference>
<evidence type="ECO:0000256" key="3">
    <source>
        <dbReference type="ARBA" id="ARBA00022475"/>
    </source>
</evidence>
<dbReference type="InterPro" id="IPR003439">
    <property type="entry name" value="ABC_transporter-like_ATP-bd"/>
</dbReference>
<evidence type="ECO:0000256" key="1">
    <source>
        <dbReference type="ARBA" id="ARBA00004413"/>
    </source>
</evidence>
<dbReference type="InterPro" id="IPR003593">
    <property type="entry name" value="AAA+_ATPase"/>
</dbReference>
<evidence type="ECO:0000256" key="8">
    <source>
        <dbReference type="ARBA" id="ARBA00049985"/>
    </source>
</evidence>
<gene>
    <name evidence="10" type="ORF">MSSIH_1170</name>
</gene>
<dbReference type="NCBIfam" id="TIGR01188">
    <property type="entry name" value="drrA"/>
    <property type="match status" value="1"/>
</dbReference>